<evidence type="ECO:0000313" key="8">
    <source>
        <dbReference type="EMBL" id="OSX80826.1"/>
    </source>
</evidence>
<keyword evidence="5" id="KW-0732">Signal</keyword>
<evidence type="ECO:0000256" key="4">
    <source>
        <dbReference type="SAM" id="MobiDB-lite"/>
    </source>
</evidence>
<feature type="signal peptide" evidence="5">
    <location>
        <begin position="1"/>
        <end position="28"/>
    </location>
</feature>
<gene>
    <name evidence="8" type="ORF">BU14_0032s0084</name>
</gene>
<dbReference type="Proteomes" id="UP000218209">
    <property type="component" value="Unassembled WGS sequence"/>
</dbReference>
<organism evidence="8 9">
    <name type="scientific">Porphyra umbilicalis</name>
    <name type="common">Purple laver</name>
    <name type="synonym">Red alga</name>
    <dbReference type="NCBI Taxonomy" id="2786"/>
    <lineage>
        <taxon>Eukaryota</taxon>
        <taxon>Rhodophyta</taxon>
        <taxon>Bangiophyceae</taxon>
        <taxon>Bangiales</taxon>
        <taxon>Bangiaceae</taxon>
        <taxon>Porphyra</taxon>
    </lineage>
</organism>
<evidence type="ECO:0000313" key="9">
    <source>
        <dbReference type="Proteomes" id="UP000218209"/>
    </source>
</evidence>
<evidence type="ECO:0008006" key="10">
    <source>
        <dbReference type="Google" id="ProtNLM"/>
    </source>
</evidence>
<evidence type="ECO:0000259" key="7">
    <source>
        <dbReference type="Pfam" id="PF07732"/>
    </source>
</evidence>
<keyword evidence="2" id="KW-0479">Metal-binding</keyword>
<evidence type="ECO:0000256" key="1">
    <source>
        <dbReference type="ARBA" id="ARBA00010609"/>
    </source>
</evidence>
<dbReference type="Pfam" id="PF07732">
    <property type="entry name" value="Cu-oxidase_3"/>
    <property type="match status" value="1"/>
</dbReference>
<reference evidence="8 9" key="1">
    <citation type="submission" date="2017-03" db="EMBL/GenBank/DDBJ databases">
        <title>WGS assembly of Porphyra umbilicalis.</title>
        <authorList>
            <person name="Brawley S.H."/>
            <person name="Blouin N.A."/>
            <person name="Ficko-Blean E."/>
            <person name="Wheeler G.L."/>
            <person name="Lohr M."/>
            <person name="Goodson H.V."/>
            <person name="Jenkins J.W."/>
            <person name="Blaby-Haas C.E."/>
            <person name="Helliwell K.E."/>
            <person name="Chan C."/>
            <person name="Marriage T."/>
            <person name="Bhattacharya D."/>
            <person name="Klein A.S."/>
            <person name="Badis Y."/>
            <person name="Brodie J."/>
            <person name="Cao Y."/>
            <person name="Collen J."/>
            <person name="Dittami S.M."/>
            <person name="Gachon C.M."/>
            <person name="Green B.R."/>
            <person name="Karpowicz S."/>
            <person name="Kim J.W."/>
            <person name="Kudahl U."/>
            <person name="Lin S."/>
            <person name="Michel G."/>
            <person name="Mittag M."/>
            <person name="Olson B.J."/>
            <person name="Pangilinan J."/>
            <person name="Peng Y."/>
            <person name="Qiu H."/>
            <person name="Shu S."/>
            <person name="Singer J.T."/>
            <person name="Smith A.G."/>
            <person name="Sprecher B.N."/>
            <person name="Wagner V."/>
            <person name="Wang W."/>
            <person name="Wang Z.-Y."/>
            <person name="Yan J."/>
            <person name="Yarish C."/>
            <person name="Zoeuner-Riek S."/>
            <person name="Zhuang Y."/>
            <person name="Zou Y."/>
            <person name="Lindquist E.A."/>
            <person name="Grimwood J."/>
            <person name="Barry K."/>
            <person name="Rokhsar D.S."/>
            <person name="Schmutz J."/>
            <person name="Stiller J.W."/>
            <person name="Grossman A.R."/>
            <person name="Prochnik S.E."/>
        </authorList>
    </citation>
    <scope>NUCLEOTIDE SEQUENCE [LARGE SCALE GENOMIC DNA]</scope>
    <source>
        <strain evidence="8">4086291</strain>
    </source>
</reference>
<accession>A0A1X6PJA7</accession>
<keyword evidence="9" id="KW-1185">Reference proteome</keyword>
<dbReference type="InterPro" id="IPR011706">
    <property type="entry name" value="Cu-oxidase_C"/>
</dbReference>
<feature type="region of interest" description="Disordered" evidence="4">
    <location>
        <begin position="55"/>
        <end position="74"/>
    </location>
</feature>
<protein>
    <recommendedName>
        <fullName evidence="10">Plastocyanin-like domain-containing protein</fullName>
    </recommendedName>
</protein>
<dbReference type="AlphaFoldDB" id="A0A1X6PJA7"/>
<proteinExistence type="inferred from homology"/>
<dbReference type="GO" id="GO:0016491">
    <property type="term" value="F:oxidoreductase activity"/>
    <property type="evidence" value="ECO:0007669"/>
    <property type="project" value="UniProtKB-KW"/>
</dbReference>
<dbReference type="OrthoDB" id="2121828at2759"/>
<dbReference type="Pfam" id="PF07731">
    <property type="entry name" value="Cu-oxidase_2"/>
    <property type="match status" value="1"/>
</dbReference>
<dbReference type="EMBL" id="KV918768">
    <property type="protein sequence ID" value="OSX80826.1"/>
    <property type="molecule type" value="Genomic_DNA"/>
</dbReference>
<feature type="domain" description="Plastocyanin-like" evidence="6">
    <location>
        <begin position="82"/>
        <end position="174"/>
    </location>
</feature>
<comment type="similarity">
    <text evidence="1">Belongs to the multicopper oxidase family.</text>
</comment>
<evidence type="ECO:0000259" key="6">
    <source>
        <dbReference type="Pfam" id="PF07731"/>
    </source>
</evidence>
<keyword evidence="3" id="KW-0560">Oxidoreductase</keyword>
<feature type="domain" description="Plastocyanin-like" evidence="7">
    <location>
        <begin position="265"/>
        <end position="377"/>
    </location>
</feature>
<dbReference type="PANTHER" id="PTHR11709">
    <property type="entry name" value="MULTI-COPPER OXIDASE"/>
    <property type="match status" value="1"/>
</dbReference>
<evidence type="ECO:0000256" key="5">
    <source>
        <dbReference type="SAM" id="SignalP"/>
    </source>
</evidence>
<dbReference type="PANTHER" id="PTHR11709:SF486">
    <property type="entry name" value="MULTICOPPER OXIDASE"/>
    <property type="match status" value="1"/>
</dbReference>
<dbReference type="InterPro" id="IPR011707">
    <property type="entry name" value="Cu-oxidase-like_N"/>
</dbReference>
<evidence type="ECO:0000256" key="3">
    <source>
        <dbReference type="ARBA" id="ARBA00023002"/>
    </source>
</evidence>
<sequence>MPTDSSARIRVLSLVLGVFGLCAPSVAAAGYTNVFTFLHTMLETESPLFNESLAAAPPVSREPPPPGTEPVGPQQHAMHAVNGYMFCHLPMSMPAGGKTLWHAAALGDAKAVHPLHFHGVVGVTAGGAHVDVVQLLPRTTVTMRMILDNPGTWLAHCHTNFHVATGMVFVFDVTGEAPRPRAPGRVRNYYVAVEDVVWEYVSPNGSCVPPTAAARAYTDANVSVGAAPGGVTLGSTYIKSRYVEYTDASFSTPLERPAEWAHLGLTGPLLRTAVGETLRVTFRNRGSHPASLHPHGLWYDKANEGSPYVDGSSPAERGDDAVKPAATVVYEWLVPPRAGPGPGEGDGGVKMWAYHSHTDEVRDTYAGLVGALLVAAPAADGRVAYNVDTLVPTDVDRELVFFFSVFDENVVGGSVHAATNLLRNPALAALPPAARAAVAADGAFRDSNLMHSINGHAFCSLPQTTVAFGQRVRVYFFSLGSTVDIHTPAFGLSGQRQDETGEVVPVGRLMPGTFYAAVAVINSRVPFQVACFVTDHLRAGMLAIVSVAPGRGEPPPSGDGALCTAPVDAERDARGGVYTHYIATEEVEWDYSPKRRDQCNKRPLSAAQQTIVTPTATSPGSRFRKARFQEFTDGAFAAPLRVRQPRSHGLLGPLLHVEAGDTLRVVLRNTGVAFNTTFRVVGLDLVCTAKAGGPAVPAFQAAAAGETLTIVYRVPASAAPSAAAVAAPATGAAPGQTTSSTPLAALSPSPGGGDAGLLAIVAVTRRGGLAPHRRHPTDVAAATAVSLQLVNEGRSPYLNASVARYADPTVPAGGGDLYRASVGGHLWCAGPPLRLRPRTRTRVYVATWGGRSSAHTLRWGAGVLPVGRPASSAADGAGGGGTWRRCCRGRSLPWTCGRPRGGSPRPWGVGWKTMRATGWWGGC</sequence>
<name>A0A1X6PJA7_PORUM</name>
<dbReference type="GO" id="GO:0005507">
    <property type="term" value="F:copper ion binding"/>
    <property type="evidence" value="ECO:0007669"/>
    <property type="project" value="InterPro"/>
</dbReference>
<dbReference type="SUPFAM" id="SSF49503">
    <property type="entry name" value="Cupredoxins"/>
    <property type="match status" value="4"/>
</dbReference>
<evidence type="ECO:0000256" key="2">
    <source>
        <dbReference type="ARBA" id="ARBA00022723"/>
    </source>
</evidence>
<dbReference type="Gene3D" id="2.60.40.420">
    <property type="entry name" value="Cupredoxins - blue copper proteins"/>
    <property type="match status" value="4"/>
</dbReference>
<dbReference type="InterPro" id="IPR002355">
    <property type="entry name" value="Cu_oxidase_Cu_BS"/>
</dbReference>
<dbReference type="InterPro" id="IPR045087">
    <property type="entry name" value="Cu-oxidase_fam"/>
</dbReference>
<dbReference type="InterPro" id="IPR008972">
    <property type="entry name" value="Cupredoxin"/>
</dbReference>
<feature type="chain" id="PRO_5010883712" description="Plastocyanin-like domain-containing protein" evidence="5">
    <location>
        <begin position="29"/>
        <end position="923"/>
    </location>
</feature>
<dbReference type="PROSITE" id="PS00080">
    <property type="entry name" value="MULTICOPPER_OXIDASE2"/>
    <property type="match status" value="1"/>
</dbReference>